<protein>
    <submittedName>
        <fullName evidence="1">Uncharacterized protein</fullName>
    </submittedName>
</protein>
<dbReference type="AlphaFoldDB" id="A0AB33XT29"/>
<gene>
    <name evidence="1" type="ORF">LRHMDP3_1939</name>
</gene>
<name>A0AB33XT29_LACRH</name>
<comment type="caution">
    <text evidence="1">The sequence shown here is derived from an EMBL/GenBank/DDBJ whole genome shotgun (WGS) entry which is preliminary data.</text>
</comment>
<accession>A0AB33XT29</accession>
<organism evidence="1 2">
    <name type="scientific">Lacticaseibacillus rhamnosus LRHMDP3</name>
    <dbReference type="NCBI Taxonomy" id="1203259"/>
    <lineage>
        <taxon>Bacteria</taxon>
        <taxon>Bacillati</taxon>
        <taxon>Bacillota</taxon>
        <taxon>Bacilli</taxon>
        <taxon>Lactobacillales</taxon>
        <taxon>Lactobacillaceae</taxon>
        <taxon>Lacticaseibacillus</taxon>
    </lineage>
</organism>
<sequence>MDLRLYLLPDGKAITAFDGILFTFPDNAGIKQLKTLY</sequence>
<reference evidence="1 2" key="1">
    <citation type="journal article" date="2013" name="Genome Announc.">
        <title>Draft Genome Sequence of Staphylococcus simulans UMC-CNS-990, Isolated from a Case of Chronic Bovine Mastitis.</title>
        <authorList>
            <person name="Calcutt M.J."/>
            <person name="Foecking M.F."/>
            <person name="Hsieh H.Y."/>
            <person name="Perry J."/>
            <person name="Stewart G.C."/>
            <person name="Middleton J.R."/>
        </authorList>
    </citation>
    <scope>NUCLEOTIDE SEQUENCE [LARGE SCALE GENOMIC DNA]</scope>
    <source>
        <strain evidence="1 2">LRHMDP3</strain>
    </source>
</reference>
<proteinExistence type="predicted"/>
<dbReference type="Proteomes" id="UP000009352">
    <property type="component" value="Unassembled WGS sequence"/>
</dbReference>
<evidence type="ECO:0000313" key="2">
    <source>
        <dbReference type="Proteomes" id="UP000009352"/>
    </source>
</evidence>
<dbReference type="EMBL" id="AMQX01000010">
    <property type="protein sequence ID" value="EKS50115.1"/>
    <property type="molecule type" value="Genomic_DNA"/>
</dbReference>
<evidence type="ECO:0000313" key="1">
    <source>
        <dbReference type="EMBL" id="EKS50115.1"/>
    </source>
</evidence>